<dbReference type="InterPro" id="IPR012338">
    <property type="entry name" value="Beta-lactam/transpept-like"/>
</dbReference>
<feature type="domain" description="Beta-lactamase-related" evidence="1">
    <location>
        <begin position="46"/>
        <end position="295"/>
    </location>
</feature>
<dbReference type="PANTHER" id="PTHR43283">
    <property type="entry name" value="BETA-LACTAMASE-RELATED"/>
    <property type="match status" value="1"/>
</dbReference>
<evidence type="ECO:0000313" key="3">
    <source>
        <dbReference type="Proteomes" id="UP000271374"/>
    </source>
</evidence>
<dbReference type="Proteomes" id="UP000271374">
    <property type="component" value="Unassembled WGS sequence"/>
</dbReference>
<sequence>MKMNLALPFEYVKTTKLGMNANKVEEFDEYCQKEESDEFLIISNRKMYYKNYSSTTEAIHLNSLTKVFAGIAIGLLLDEGQIESLHVSIAEYFPTLKNTEKENVTIWHILTHTSGIKTLGHDAELGTAEDCIEYVLARELENSPGTVSTYNNEAVTLLAGIVKKVSGEELDTYLSTRLFKPLNITNWSWAKDKKGTSYAYYGLSLTAIDLAKIGQLFIDKGLWNGKRVLSEKWIEESTHSTQNIEPNWGYLWFTVQNRQEQYIGFGMSGSDGKFLLVCPNQQFIAIRLVHRKKEGPTPYAEHFFKYAMDLVADKE</sequence>
<evidence type="ECO:0000313" key="2">
    <source>
        <dbReference type="EMBL" id="RTR34006.1"/>
    </source>
</evidence>
<protein>
    <submittedName>
        <fullName evidence="2">Class C beta-lactamase-related serine hydrolase</fullName>
    </submittedName>
</protein>
<dbReference type="EMBL" id="RXNT01000004">
    <property type="protein sequence ID" value="RTR34006.1"/>
    <property type="molecule type" value="Genomic_DNA"/>
</dbReference>
<dbReference type="SUPFAM" id="SSF56601">
    <property type="entry name" value="beta-lactamase/transpeptidase-like"/>
    <property type="match status" value="1"/>
</dbReference>
<proteinExistence type="predicted"/>
<accession>A0A431WEK1</accession>
<dbReference type="AlphaFoldDB" id="A0A431WEK1"/>
<gene>
    <name evidence="2" type="ORF">EKG37_07280</name>
</gene>
<dbReference type="Gene3D" id="3.40.710.10">
    <property type="entry name" value="DD-peptidase/beta-lactamase superfamily"/>
    <property type="match status" value="1"/>
</dbReference>
<dbReference type="OrthoDB" id="9773047at2"/>
<keyword evidence="3" id="KW-1185">Reference proteome</keyword>
<keyword evidence="2" id="KW-0378">Hydrolase</keyword>
<organism evidence="2 3">
    <name type="scientific">Bacillus yapensis</name>
    <dbReference type="NCBI Taxonomy" id="2492960"/>
    <lineage>
        <taxon>Bacteria</taxon>
        <taxon>Bacillati</taxon>
        <taxon>Bacillota</taxon>
        <taxon>Bacilli</taxon>
        <taxon>Bacillales</taxon>
        <taxon>Bacillaceae</taxon>
        <taxon>Bacillus</taxon>
    </lineage>
</organism>
<dbReference type="InterPro" id="IPR050789">
    <property type="entry name" value="Diverse_Enzym_Activities"/>
</dbReference>
<name>A0A431WEK1_9BACI</name>
<evidence type="ECO:0000259" key="1">
    <source>
        <dbReference type="Pfam" id="PF00144"/>
    </source>
</evidence>
<comment type="caution">
    <text evidence="2">The sequence shown here is derived from an EMBL/GenBank/DDBJ whole genome shotgun (WGS) entry which is preliminary data.</text>
</comment>
<reference evidence="2 3" key="1">
    <citation type="submission" date="2018-12" db="EMBL/GenBank/DDBJ databases">
        <title>Bacillus yapensis draft genome sequence.</title>
        <authorList>
            <person name="Yu L."/>
            <person name="Xu X."/>
            <person name="Tang X."/>
        </authorList>
    </citation>
    <scope>NUCLEOTIDE SEQUENCE [LARGE SCALE GENOMIC DNA]</scope>
    <source>
        <strain evidence="2 3">XXST-01</strain>
    </source>
</reference>
<dbReference type="Pfam" id="PF00144">
    <property type="entry name" value="Beta-lactamase"/>
    <property type="match status" value="1"/>
</dbReference>
<dbReference type="GO" id="GO:0016787">
    <property type="term" value="F:hydrolase activity"/>
    <property type="evidence" value="ECO:0007669"/>
    <property type="project" value="UniProtKB-KW"/>
</dbReference>
<dbReference type="InterPro" id="IPR001466">
    <property type="entry name" value="Beta-lactam-related"/>
</dbReference>
<dbReference type="PANTHER" id="PTHR43283:SF7">
    <property type="entry name" value="BETA-LACTAMASE-RELATED DOMAIN-CONTAINING PROTEIN"/>
    <property type="match status" value="1"/>
</dbReference>